<comment type="caution">
    <text evidence="3">The sequence shown here is derived from an EMBL/GenBank/DDBJ whole genome shotgun (WGS) entry which is preliminary data.</text>
</comment>
<dbReference type="InterPro" id="IPR038375">
    <property type="entry name" value="NDUFAF7_sf"/>
</dbReference>
<evidence type="ECO:0000313" key="4">
    <source>
        <dbReference type="Proteomes" id="UP000607397"/>
    </source>
</evidence>
<organism evidence="3 4">
    <name type="scientific">Petrachloros mirabilis ULC683</name>
    <dbReference type="NCBI Taxonomy" id="2781853"/>
    <lineage>
        <taxon>Bacteria</taxon>
        <taxon>Bacillati</taxon>
        <taxon>Cyanobacteriota</taxon>
        <taxon>Cyanophyceae</taxon>
        <taxon>Synechococcales</taxon>
        <taxon>Petrachlorosaceae</taxon>
        <taxon>Petrachloros</taxon>
        <taxon>Petrachloros mirabilis</taxon>
    </lineage>
</organism>
<dbReference type="GO" id="GO:0035243">
    <property type="term" value="F:protein-arginine omega-N symmetric methyltransferase activity"/>
    <property type="evidence" value="ECO:0007669"/>
    <property type="project" value="TreeGrafter"/>
</dbReference>
<keyword evidence="1 3" id="KW-0489">Methyltransferase</keyword>
<keyword evidence="4" id="KW-1185">Reference proteome</keyword>
<dbReference type="PANTHER" id="PTHR12049:SF7">
    <property type="entry name" value="PROTEIN ARGININE METHYLTRANSFERASE NDUFAF7, MITOCHONDRIAL"/>
    <property type="match status" value="1"/>
</dbReference>
<dbReference type="AlphaFoldDB" id="A0A8K1ZXA6"/>
<dbReference type="GO" id="GO:0032259">
    <property type="term" value="P:methylation"/>
    <property type="evidence" value="ECO:0007669"/>
    <property type="project" value="UniProtKB-KW"/>
</dbReference>
<name>A0A8K1ZXA6_9CYAN</name>
<dbReference type="RefSeq" id="WP_161824047.1">
    <property type="nucleotide sequence ID" value="NZ_WVIC01000004.1"/>
</dbReference>
<dbReference type="Gene3D" id="3.40.50.12710">
    <property type="match status" value="1"/>
</dbReference>
<proteinExistence type="predicted"/>
<evidence type="ECO:0000313" key="3">
    <source>
        <dbReference type="EMBL" id="NCJ05582.1"/>
    </source>
</evidence>
<dbReference type="Pfam" id="PF02636">
    <property type="entry name" value="Methyltransf_28"/>
    <property type="match status" value="1"/>
</dbReference>
<dbReference type="InterPro" id="IPR003788">
    <property type="entry name" value="NDUFAF7"/>
</dbReference>
<accession>A0A8K1ZXA6</accession>
<evidence type="ECO:0000256" key="1">
    <source>
        <dbReference type="ARBA" id="ARBA00022603"/>
    </source>
</evidence>
<protein>
    <submittedName>
        <fullName evidence="3">Class I SAM-dependent methyltransferase</fullName>
    </submittedName>
</protein>
<dbReference type="SUPFAM" id="SSF53335">
    <property type="entry name" value="S-adenosyl-L-methionine-dependent methyltransferases"/>
    <property type="match status" value="1"/>
</dbReference>
<dbReference type="Proteomes" id="UP000607397">
    <property type="component" value="Unassembled WGS sequence"/>
</dbReference>
<dbReference type="PANTHER" id="PTHR12049">
    <property type="entry name" value="PROTEIN ARGININE METHYLTRANSFERASE NDUFAF7, MITOCHONDRIAL"/>
    <property type="match status" value="1"/>
</dbReference>
<sequence>MNSIHTPQAIPDVSNPELVRRIAARIQERIPPRIPFAEYMDWVLYEPDLGYYTALRPKIGAAGDFATSPHLGADFGELLAGQFHQMWQHLGSPPSFTLVEMGAGQGLMALDVLRYLFRQAQATVEDYADFWAALDYVIFEKARVHVREQQFQLQRFPPVLSKIRWTTWDEVPPQSITGCFFSNEWVDALPVHIIERQGARLQEVYVTVGNEGCDRPFTEVLADLSTPRITSYLADLGVDLTAPVYAEGYRTEVNLGALDWLQAISDRLYRGYILTVDYGYITRQYYSPNRSQGTLQCYRRHASHTDPYWSIGHQDITAHVNFSALEHYGQAYGLTSLGFTQQGLFLMALGLGDRLVANNNPTDEPTATNLNDILRRREALHALINPLGLGGFGVLIQAKGLSTAEQTRTLTCQDHDDRVSRS</sequence>
<gene>
    <name evidence="3" type="ORF">GS597_03475</name>
</gene>
<keyword evidence="2" id="KW-0808">Transferase</keyword>
<dbReference type="InterPro" id="IPR029063">
    <property type="entry name" value="SAM-dependent_MTases_sf"/>
</dbReference>
<reference evidence="3" key="1">
    <citation type="submission" date="2019-12" db="EMBL/GenBank/DDBJ databases">
        <title>High-Quality draft genome sequences of three cyanobacteria isolated from the limestone walls of the Old Cathedral of Coimbra.</title>
        <authorList>
            <person name="Tiago I."/>
            <person name="Soares F."/>
            <person name="Portugal A."/>
        </authorList>
    </citation>
    <scope>NUCLEOTIDE SEQUENCE [LARGE SCALE GENOMIC DNA]</scope>
    <source>
        <strain evidence="3">C</strain>
    </source>
</reference>
<dbReference type="EMBL" id="WVIC01000004">
    <property type="protein sequence ID" value="NCJ05582.1"/>
    <property type="molecule type" value="Genomic_DNA"/>
</dbReference>
<evidence type="ECO:0000256" key="2">
    <source>
        <dbReference type="ARBA" id="ARBA00022679"/>
    </source>
</evidence>